<feature type="transmembrane region" description="Helical" evidence="6">
    <location>
        <begin position="237"/>
        <end position="259"/>
    </location>
</feature>
<comment type="subcellular location">
    <subcellularLocation>
        <location evidence="1">Membrane</location>
        <topology evidence="1">Multi-pass membrane protein</topology>
    </subcellularLocation>
</comment>
<evidence type="ECO:0000256" key="2">
    <source>
        <dbReference type="ARBA" id="ARBA00022448"/>
    </source>
</evidence>
<evidence type="ECO:0000313" key="8">
    <source>
        <dbReference type="Proteomes" id="UP001165189"/>
    </source>
</evidence>
<evidence type="ECO:0000256" key="4">
    <source>
        <dbReference type="ARBA" id="ARBA00022989"/>
    </source>
</evidence>
<feature type="transmembrane region" description="Helical" evidence="6">
    <location>
        <begin position="136"/>
        <end position="155"/>
    </location>
</feature>
<accession>A0ABQ6KLH4</accession>
<keyword evidence="5 6" id="KW-0472">Membrane</keyword>
<feature type="transmembrane region" description="Helical" evidence="6">
    <location>
        <begin position="271"/>
        <end position="294"/>
    </location>
</feature>
<dbReference type="Proteomes" id="UP001165189">
    <property type="component" value="Unassembled WGS sequence"/>
</dbReference>
<dbReference type="InterPro" id="IPR011701">
    <property type="entry name" value="MFS"/>
</dbReference>
<organism evidence="7 8">
    <name type="scientific">Aspergillus oryzae var. brunneus</name>
    <dbReference type="NCBI Taxonomy" id="332754"/>
    <lineage>
        <taxon>Eukaryota</taxon>
        <taxon>Fungi</taxon>
        <taxon>Dikarya</taxon>
        <taxon>Ascomycota</taxon>
        <taxon>Pezizomycotina</taxon>
        <taxon>Eurotiomycetes</taxon>
        <taxon>Eurotiomycetidae</taxon>
        <taxon>Eurotiales</taxon>
        <taxon>Aspergillaceae</taxon>
        <taxon>Aspergillus</taxon>
        <taxon>Aspergillus subgen. Circumdati</taxon>
    </lineage>
</organism>
<dbReference type="CDD" id="cd07262">
    <property type="entry name" value="VOC_like"/>
    <property type="match status" value="1"/>
</dbReference>
<dbReference type="Gene3D" id="1.20.1250.20">
    <property type="entry name" value="MFS general substrate transporter like domains"/>
    <property type="match status" value="2"/>
</dbReference>
<dbReference type="InterPro" id="IPR029068">
    <property type="entry name" value="Glyas_Bleomycin-R_OHBP_Dase"/>
</dbReference>
<evidence type="ECO:0000256" key="5">
    <source>
        <dbReference type="ARBA" id="ARBA00023136"/>
    </source>
</evidence>
<dbReference type="EMBL" id="BSYB01000017">
    <property type="protein sequence ID" value="GMG46081.1"/>
    <property type="molecule type" value="Genomic_DNA"/>
</dbReference>
<dbReference type="PANTHER" id="PTHR43791:SF103">
    <property type="entry name" value="MAJOR FACILITATOR SUPERFAMILY (MFS) PROFILE DOMAIN-CONTAINING PROTEIN-RELATED"/>
    <property type="match status" value="1"/>
</dbReference>
<dbReference type="SUPFAM" id="SSF103473">
    <property type="entry name" value="MFS general substrate transporter"/>
    <property type="match status" value="1"/>
</dbReference>
<feature type="transmembrane region" description="Helical" evidence="6">
    <location>
        <begin position="167"/>
        <end position="187"/>
    </location>
</feature>
<protein>
    <submittedName>
        <fullName evidence="7">Unnamed protein product</fullName>
    </submittedName>
</protein>
<name>A0ABQ6KLH4_ASPOZ</name>
<reference evidence="7" key="1">
    <citation type="submission" date="2023-04" db="EMBL/GenBank/DDBJ databases">
        <title>Aspergillus oryzae var. brunneus NBRC 4377.</title>
        <authorList>
            <person name="Ichikawa N."/>
            <person name="Sato H."/>
            <person name="Tonouchi N."/>
        </authorList>
    </citation>
    <scope>NUCLEOTIDE SEQUENCE</scope>
    <source>
        <strain evidence="7">NBRC 4377</strain>
    </source>
</reference>
<keyword evidence="4 6" id="KW-1133">Transmembrane helix</keyword>
<proteinExistence type="predicted"/>
<evidence type="ECO:0000256" key="3">
    <source>
        <dbReference type="ARBA" id="ARBA00022692"/>
    </source>
</evidence>
<evidence type="ECO:0000256" key="1">
    <source>
        <dbReference type="ARBA" id="ARBA00004141"/>
    </source>
</evidence>
<dbReference type="SUPFAM" id="SSF54593">
    <property type="entry name" value="Glyoxalase/Bleomycin resistance protein/Dihydroxybiphenyl dioxygenase"/>
    <property type="match status" value="1"/>
</dbReference>
<evidence type="ECO:0000313" key="7">
    <source>
        <dbReference type="EMBL" id="GMG46081.1"/>
    </source>
</evidence>
<dbReference type="PANTHER" id="PTHR43791">
    <property type="entry name" value="PERMEASE-RELATED"/>
    <property type="match status" value="1"/>
</dbReference>
<feature type="transmembrane region" description="Helical" evidence="6">
    <location>
        <begin position="300"/>
        <end position="317"/>
    </location>
</feature>
<dbReference type="Pfam" id="PF07690">
    <property type="entry name" value="MFS_1"/>
    <property type="match status" value="1"/>
</dbReference>
<dbReference type="InterPro" id="IPR036259">
    <property type="entry name" value="MFS_trans_sf"/>
</dbReference>
<gene>
    <name evidence="7" type="ORF">Aory05_000493300</name>
</gene>
<evidence type="ECO:0000256" key="6">
    <source>
        <dbReference type="SAM" id="Phobius"/>
    </source>
</evidence>
<keyword evidence="8" id="KW-1185">Reference proteome</keyword>
<comment type="caution">
    <text evidence="7">The sequence shown here is derived from an EMBL/GenBank/DDBJ whole genome shotgun (WGS) entry which is preliminary data.</text>
</comment>
<keyword evidence="2" id="KW-0813">Transport</keyword>
<sequence length="503" mass="56041">MDIPKSPCADIKDEERRVGELVNLPASYSDEEEKAVVRKIDMIILPFYLDKQSLSYAGVFGLMGDLNLTSSQYSWCSSIFYVGQLVSEYPFIYLMSRLPLTKFVGVTVEGAVSPAFVTITSIWYRQKEHTTRTALWISMNGLAQVIGCLLMYGIGKNTALSIAPWRVLFLICGAMTSAAGVCFLVLMPSGPKDAWFLNAREKEVLRQRMAQDHEGGDKTSFSIPQLKEALTDPKAWLVFWFGVLVTMQSPVLTFASLVIESLGYSKLDTMLYTAPSGAVQMALLWIGVALAAILPRQRTLVALMLIIPPLVGTVFLFKLDLSAEWGMIAMSWLSKLTSMAIDHTTLFVPEAKFQECLNFYLSALKPLGYEVRHQYGEFVVGLGSINEDLDSYKRADFWVFGTKTVPERAAHIAFTSHGMYTKSFFFKKKKKEYINRELGLRLTIPLDHASVDAFHAAAIEAGGKDNGLPSLREFYHPKYYAAFVLDPAGNNIEVVDHGVSLDA</sequence>
<dbReference type="Gene3D" id="3.10.180.10">
    <property type="entry name" value="2,3-Dihydroxybiphenyl 1,2-Dioxygenase, domain 1"/>
    <property type="match status" value="1"/>
</dbReference>
<keyword evidence="3 6" id="KW-0812">Transmembrane</keyword>